<dbReference type="PANTHER" id="PTHR32071">
    <property type="entry name" value="TRANSCRIPTIONAL REGULATORY PROTEIN"/>
    <property type="match status" value="1"/>
</dbReference>
<name>A0A7X0ER55_9PSED</name>
<dbReference type="CDD" id="cd00009">
    <property type="entry name" value="AAA"/>
    <property type="match status" value="1"/>
</dbReference>
<keyword evidence="4" id="KW-0238">DNA-binding</keyword>
<evidence type="ECO:0000313" key="7">
    <source>
        <dbReference type="EMBL" id="MBB6340967.1"/>
    </source>
</evidence>
<dbReference type="Pfam" id="PF25601">
    <property type="entry name" value="AAA_lid_14"/>
    <property type="match status" value="1"/>
</dbReference>
<evidence type="ECO:0000256" key="4">
    <source>
        <dbReference type="ARBA" id="ARBA00023125"/>
    </source>
</evidence>
<gene>
    <name evidence="7" type="ORF">HNP49_001124</name>
</gene>
<dbReference type="InterPro" id="IPR027417">
    <property type="entry name" value="P-loop_NTPase"/>
</dbReference>
<protein>
    <submittedName>
        <fullName evidence="7">Transcriptional regulator with AAA-type ATPase domain</fullName>
    </submittedName>
</protein>
<accession>A0A7X0ER55</accession>
<dbReference type="InterPro" id="IPR003593">
    <property type="entry name" value="AAA+_ATPase"/>
</dbReference>
<dbReference type="EMBL" id="JACHLL010000002">
    <property type="protein sequence ID" value="MBB6340967.1"/>
    <property type="molecule type" value="Genomic_DNA"/>
</dbReference>
<dbReference type="Gene3D" id="3.40.50.300">
    <property type="entry name" value="P-loop containing nucleotide triphosphate hydrolases"/>
    <property type="match status" value="1"/>
</dbReference>
<evidence type="ECO:0000256" key="1">
    <source>
        <dbReference type="ARBA" id="ARBA00022741"/>
    </source>
</evidence>
<keyword evidence="3" id="KW-0805">Transcription regulation</keyword>
<keyword evidence="5" id="KW-0804">Transcription</keyword>
<reference evidence="7 8" key="1">
    <citation type="submission" date="2020-08" db="EMBL/GenBank/DDBJ databases">
        <title>Functional genomics of gut bacteria from endangered species of beetles.</title>
        <authorList>
            <person name="Carlos-Shanley C."/>
        </authorList>
    </citation>
    <scope>NUCLEOTIDE SEQUENCE [LARGE SCALE GENOMIC DNA]</scope>
    <source>
        <strain evidence="7 8">S00202</strain>
    </source>
</reference>
<dbReference type="PROSITE" id="PS00675">
    <property type="entry name" value="SIGMA54_INTERACT_1"/>
    <property type="match status" value="1"/>
</dbReference>
<dbReference type="AlphaFoldDB" id="A0A7X0ER55"/>
<dbReference type="SUPFAM" id="SSF52540">
    <property type="entry name" value="P-loop containing nucleoside triphosphate hydrolases"/>
    <property type="match status" value="1"/>
</dbReference>
<dbReference type="SMART" id="SM00382">
    <property type="entry name" value="AAA"/>
    <property type="match status" value="1"/>
</dbReference>
<dbReference type="InterPro" id="IPR025662">
    <property type="entry name" value="Sigma_54_int_dom_ATP-bd_1"/>
</dbReference>
<dbReference type="PANTHER" id="PTHR32071:SF21">
    <property type="entry name" value="TRANSCRIPTIONAL REGULATORY PROTEIN FLGR"/>
    <property type="match status" value="1"/>
</dbReference>
<dbReference type="Proteomes" id="UP000557193">
    <property type="component" value="Unassembled WGS sequence"/>
</dbReference>
<dbReference type="Gene3D" id="1.10.8.60">
    <property type="match status" value="1"/>
</dbReference>
<dbReference type="PROSITE" id="PS00676">
    <property type="entry name" value="SIGMA54_INTERACT_2"/>
    <property type="match status" value="1"/>
</dbReference>
<dbReference type="InterPro" id="IPR058031">
    <property type="entry name" value="AAA_lid_NorR"/>
</dbReference>
<proteinExistence type="predicted"/>
<dbReference type="InterPro" id="IPR002078">
    <property type="entry name" value="Sigma_54_int"/>
</dbReference>
<organism evidence="7 8">
    <name type="scientific">Pseudomonas fluvialis</name>
    <dbReference type="NCBI Taxonomy" id="1793966"/>
    <lineage>
        <taxon>Bacteria</taxon>
        <taxon>Pseudomonadati</taxon>
        <taxon>Pseudomonadota</taxon>
        <taxon>Gammaproteobacteria</taxon>
        <taxon>Pseudomonadales</taxon>
        <taxon>Pseudomonadaceae</taxon>
        <taxon>Pseudomonas</taxon>
    </lineage>
</organism>
<feature type="domain" description="Sigma-54 factor interaction" evidence="6">
    <location>
        <begin position="27"/>
        <end position="254"/>
    </location>
</feature>
<dbReference type="InterPro" id="IPR025943">
    <property type="entry name" value="Sigma_54_int_dom_ATP-bd_2"/>
</dbReference>
<sequence length="270" mass="29212">MGIPPTAGLISFAESDRSPLSIRARALVFIDPRSRRLRDEVEALAEGEQPLLIRGETGTGKELLARHIHRQSQRSGLFVAVNCGALSKNHGAAELFGHAGGRLIGPSSRAGWLGSAQGGTLYLDEIADLSLTLQRRLLKVLQRGEVQREGSNHSLPVEVRLLAASSLDLSLAVRAGTFDAELFALLQQGELLLPALRERPGDILPLAEYFLGVYADRLDLPLPELSEAAQDALLAHRWPGNTRELENVLHFALLVGKGGVIEVNDLQLPV</sequence>
<dbReference type="Pfam" id="PF00158">
    <property type="entry name" value="Sigma54_activat"/>
    <property type="match status" value="1"/>
</dbReference>
<dbReference type="GO" id="GO:0003677">
    <property type="term" value="F:DNA binding"/>
    <property type="evidence" value="ECO:0007669"/>
    <property type="project" value="UniProtKB-KW"/>
</dbReference>
<evidence type="ECO:0000313" key="8">
    <source>
        <dbReference type="Proteomes" id="UP000557193"/>
    </source>
</evidence>
<evidence type="ECO:0000259" key="6">
    <source>
        <dbReference type="PROSITE" id="PS50045"/>
    </source>
</evidence>
<dbReference type="RefSeq" id="WP_184681391.1">
    <property type="nucleotide sequence ID" value="NZ_JACHLL010000002.1"/>
</dbReference>
<keyword evidence="1" id="KW-0547">Nucleotide-binding</keyword>
<evidence type="ECO:0000256" key="2">
    <source>
        <dbReference type="ARBA" id="ARBA00022840"/>
    </source>
</evidence>
<comment type="caution">
    <text evidence="7">The sequence shown here is derived from an EMBL/GenBank/DDBJ whole genome shotgun (WGS) entry which is preliminary data.</text>
</comment>
<evidence type="ECO:0000256" key="5">
    <source>
        <dbReference type="ARBA" id="ARBA00023163"/>
    </source>
</evidence>
<keyword evidence="2" id="KW-0067">ATP-binding</keyword>
<dbReference type="PROSITE" id="PS50045">
    <property type="entry name" value="SIGMA54_INTERACT_4"/>
    <property type="match status" value="1"/>
</dbReference>
<dbReference type="GO" id="GO:0005524">
    <property type="term" value="F:ATP binding"/>
    <property type="evidence" value="ECO:0007669"/>
    <property type="project" value="UniProtKB-KW"/>
</dbReference>
<evidence type="ECO:0000256" key="3">
    <source>
        <dbReference type="ARBA" id="ARBA00023015"/>
    </source>
</evidence>
<keyword evidence="8" id="KW-1185">Reference proteome</keyword>
<dbReference type="GO" id="GO:0006355">
    <property type="term" value="P:regulation of DNA-templated transcription"/>
    <property type="evidence" value="ECO:0007669"/>
    <property type="project" value="InterPro"/>
</dbReference>